<reference evidence="1" key="1">
    <citation type="submission" date="2025-08" db="UniProtKB">
        <authorList>
            <consortium name="Ensembl"/>
        </authorList>
    </citation>
    <scope>IDENTIFICATION</scope>
</reference>
<evidence type="ECO:0000313" key="2">
    <source>
        <dbReference type="Proteomes" id="UP000694701"/>
    </source>
</evidence>
<evidence type="ECO:0000313" key="1">
    <source>
        <dbReference type="Ensembl" id="ENSCCRP00020105881.1"/>
    </source>
</evidence>
<organism evidence="1 2">
    <name type="scientific">Cyprinus carpio</name>
    <name type="common">Common carp</name>
    <dbReference type="NCBI Taxonomy" id="7962"/>
    <lineage>
        <taxon>Eukaryota</taxon>
        <taxon>Metazoa</taxon>
        <taxon>Chordata</taxon>
        <taxon>Craniata</taxon>
        <taxon>Vertebrata</taxon>
        <taxon>Euteleostomi</taxon>
        <taxon>Actinopterygii</taxon>
        <taxon>Neopterygii</taxon>
        <taxon>Teleostei</taxon>
        <taxon>Ostariophysi</taxon>
        <taxon>Cypriniformes</taxon>
        <taxon>Cyprinidae</taxon>
        <taxon>Cyprininae</taxon>
        <taxon>Cyprinus</taxon>
    </lineage>
</organism>
<sequence length="93" mass="10636">MIHQKQEEMWVALKKVILAAHTQNRNGHFIYVPQWIVMFPVSRMTEQGLLHCLQRAQRVKDTSRHLIANSLKNCTSATRAKAALNAKDGHTDC</sequence>
<dbReference type="Ensembl" id="ENSCCRT00020115674.1">
    <property type="protein sequence ID" value="ENSCCRP00020105881.1"/>
    <property type="gene ID" value="ENSCCRG00020048345.1"/>
</dbReference>
<protein>
    <submittedName>
        <fullName evidence="1">Uncharacterized protein</fullName>
    </submittedName>
</protein>
<dbReference type="Proteomes" id="UP000694701">
    <property type="component" value="Unplaced"/>
</dbReference>
<proteinExistence type="predicted"/>
<dbReference type="AlphaFoldDB" id="A0A8C2K6I5"/>
<name>A0A8C2K6I5_CYPCA</name>
<accession>A0A8C2K6I5</accession>